<dbReference type="OrthoDB" id="5920460at2759"/>
<evidence type="ECO:0000256" key="1">
    <source>
        <dbReference type="ARBA" id="ARBA00023268"/>
    </source>
</evidence>
<gene>
    <name evidence="3" type="primary">TY3B-G_4</name>
    <name evidence="3" type="ORF">A0J61_10847</name>
</gene>
<dbReference type="InterPro" id="IPR000477">
    <property type="entry name" value="RT_dom"/>
</dbReference>
<name>A0A1C7N163_9FUNG</name>
<comment type="caution">
    <text evidence="3">The sequence shown here is derived from an EMBL/GenBank/DDBJ whole genome shotgun (WGS) entry which is preliminary data.</text>
</comment>
<dbReference type="PANTHER" id="PTHR37984:SF5">
    <property type="entry name" value="PROTEIN NYNRIN-LIKE"/>
    <property type="match status" value="1"/>
</dbReference>
<dbReference type="Pfam" id="PF00078">
    <property type="entry name" value="RVT_1"/>
    <property type="match status" value="1"/>
</dbReference>
<evidence type="ECO:0000313" key="4">
    <source>
        <dbReference type="Proteomes" id="UP000093000"/>
    </source>
</evidence>
<dbReference type="STRING" id="101091.A0A1C7N163"/>
<dbReference type="Gene3D" id="3.10.10.10">
    <property type="entry name" value="HIV Type 1 Reverse Transcriptase, subunit A, domain 1"/>
    <property type="match status" value="1"/>
</dbReference>
<keyword evidence="4" id="KW-1185">Reference proteome</keyword>
<dbReference type="GO" id="GO:0003824">
    <property type="term" value="F:catalytic activity"/>
    <property type="evidence" value="ECO:0007669"/>
    <property type="project" value="UniProtKB-KW"/>
</dbReference>
<dbReference type="PROSITE" id="PS50878">
    <property type="entry name" value="RT_POL"/>
    <property type="match status" value="1"/>
</dbReference>
<organism evidence="3 4">
    <name type="scientific">Choanephora cucurbitarum</name>
    <dbReference type="NCBI Taxonomy" id="101091"/>
    <lineage>
        <taxon>Eukaryota</taxon>
        <taxon>Fungi</taxon>
        <taxon>Fungi incertae sedis</taxon>
        <taxon>Mucoromycota</taxon>
        <taxon>Mucoromycotina</taxon>
        <taxon>Mucoromycetes</taxon>
        <taxon>Mucorales</taxon>
        <taxon>Mucorineae</taxon>
        <taxon>Choanephoraceae</taxon>
        <taxon>Choanephoroideae</taxon>
        <taxon>Choanephora</taxon>
    </lineage>
</organism>
<dbReference type="Gene3D" id="3.30.70.270">
    <property type="match status" value="2"/>
</dbReference>
<dbReference type="PANTHER" id="PTHR37984">
    <property type="entry name" value="PROTEIN CBG26694"/>
    <property type="match status" value="1"/>
</dbReference>
<protein>
    <submittedName>
        <fullName evidence="3">Transposon Ty3-G Gag-Pol polyprotein</fullName>
    </submittedName>
</protein>
<evidence type="ECO:0000259" key="2">
    <source>
        <dbReference type="PROSITE" id="PS50878"/>
    </source>
</evidence>
<dbReference type="CDD" id="cd01647">
    <property type="entry name" value="RT_LTR"/>
    <property type="match status" value="1"/>
</dbReference>
<dbReference type="SUPFAM" id="SSF56672">
    <property type="entry name" value="DNA/RNA polymerases"/>
    <property type="match status" value="1"/>
</dbReference>
<accession>A0A1C7N163</accession>
<dbReference type="InterPro" id="IPR043128">
    <property type="entry name" value="Rev_trsase/Diguanyl_cyclase"/>
</dbReference>
<reference evidence="3 4" key="1">
    <citation type="submission" date="2016-03" db="EMBL/GenBank/DDBJ databases">
        <title>Choanephora cucurbitarum.</title>
        <authorList>
            <person name="Min B."/>
            <person name="Park H."/>
            <person name="Park J.-H."/>
            <person name="Shin H.-D."/>
            <person name="Choi I.-G."/>
        </authorList>
    </citation>
    <scope>NUCLEOTIDE SEQUENCE [LARGE SCALE GENOMIC DNA]</scope>
    <source>
        <strain evidence="3 4">KUS-F28377</strain>
    </source>
</reference>
<proteinExistence type="predicted"/>
<dbReference type="Pfam" id="PF17919">
    <property type="entry name" value="RT_RNaseH_2"/>
    <property type="match status" value="1"/>
</dbReference>
<dbReference type="EMBL" id="LUGH01001441">
    <property type="protein sequence ID" value="OBZ81104.1"/>
    <property type="molecule type" value="Genomic_DNA"/>
</dbReference>
<dbReference type="InterPro" id="IPR043502">
    <property type="entry name" value="DNA/RNA_pol_sf"/>
</dbReference>
<feature type="domain" description="Reverse transcriptase" evidence="2">
    <location>
        <begin position="114"/>
        <end position="293"/>
    </location>
</feature>
<dbReference type="AlphaFoldDB" id="A0A1C7N163"/>
<dbReference type="InterPro" id="IPR041577">
    <property type="entry name" value="RT_RNaseH_2"/>
</dbReference>
<sequence length="470" mass="53294">CSCVVGAGCSGVDCVRESLNDRFAALRSNQKEVYHVGLAQKYTETLEEDLGTEKKPVKTIYTADNITEVSGSTRIKGYRMNIYLKEGAVQVKARPFRLGWENQDTMDKYIDEMLELDLIEKPTGIFSSPSFLVDKRDGFKRCVIDYRKLNKLILCTKYPTPTVTELTEAYAGATVFTSCDCTSEYHQLELNPDHAEYTAFVTNRGVFKYKVLPMGISPGCSEFQRVVSDIFRDYIGKFVLVFLDDMLVYSKTQEVHVEHLRLVFEACERANLKLKRAKCTFMASSTTYLGHSLTSEGSTLADYNKEKILGFQRPESAALLRSFLGTCNYFRKYVRGYASIVVCLNKLTRKNTTFVWNEEHEAAFNTLKTVLCSEPVVLAYPARDRYFILYVDASNLGLGAVLTQVDDQESMANEKVVAYASRGLRGAESRYHIHHLEAMSVVWGIGYFKHFLKGTRFLLVVDNYEFGADL</sequence>
<feature type="non-terminal residue" evidence="3">
    <location>
        <position position="1"/>
    </location>
</feature>
<dbReference type="Proteomes" id="UP000093000">
    <property type="component" value="Unassembled WGS sequence"/>
</dbReference>
<dbReference type="InterPro" id="IPR050951">
    <property type="entry name" value="Retrovirus_Pol_polyprotein"/>
</dbReference>
<keyword evidence="1" id="KW-0511">Multifunctional enzyme</keyword>
<dbReference type="InParanoid" id="A0A1C7N163"/>
<feature type="non-terminal residue" evidence="3">
    <location>
        <position position="470"/>
    </location>
</feature>
<evidence type="ECO:0000313" key="3">
    <source>
        <dbReference type="EMBL" id="OBZ81104.1"/>
    </source>
</evidence>
<dbReference type="FunFam" id="3.30.70.270:FF:000020">
    <property type="entry name" value="Transposon Tf2-6 polyprotein-like Protein"/>
    <property type="match status" value="1"/>
</dbReference>